<dbReference type="SUPFAM" id="SSF51905">
    <property type="entry name" value="FAD/NAD(P)-binding domain"/>
    <property type="match status" value="1"/>
</dbReference>
<dbReference type="InterPro" id="IPR050097">
    <property type="entry name" value="Ferredoxin-NADP_redctase_2"/>
</dbReference>
<dbReference type="RefSeq" id="WP_093729861.1">
    <property type="nucleotide sequence ID" value="NZ_FMYW01000004.1"/>
</dbReference>
<reference evidence="5" key="1">
    <citation type="submission" date="2016-10" db="EMBL/GenBank/DDBJ databases">
        <authorList>
            <person name="Varghese N."/>
            <person name="Submissions S."/>
        </authorList>
    </citation>
    <scope>NUCLEOTIDE SEQUENCE [LARGE SCALE GENOMIC DNA]</scope>
    <source>
        <strain evidence="5">DSM 11005</strain>
    </source>
</reference>
<evidence type="ECO:0000256" key="2">
    <source>
        <dbReference type="ARBA" id="ARBA00023002"/>
    </source>
</evidence>
<dbReference type="AlphaFoldDB" id="A0A1G6KD94"/>
<sequence length="292" mass="30368">MDIIIIGSGPAGISAALYAKRAGADVMVISRGNGALAKAEKIENYYGLAEPVTGAELEANGIAGAKRLGVNFIEDEVVGVAMNDDFTGLVVQTPNRTCEAKAVVLAAGSTRLAPKIPGLKELEGKGVSYCAICDAFFYRQKTVAVLGEGEYALHEVEILLPHASKVMLFTNGKEPVVEIPDTIEVHKEKIIAVEAENENGMERVCGLRAEDGALTPVNGLFIALGTAGSVDLARKIGAGTENYRVVVDGDMATNVPGLYAAGDCTGGLLQVVKAAYEGAVAGLAAAKYARRS</sequence>
<dbReference type="Pfam" id="PF07992">
    <property type="entry name" value="Pyr_redox_2"/>
    <property type="match status" value="1"/>
</dbReference>
<keyword evidence="1" id="KW-0285">Flavoprotein</keyword>
<accession>A0A1G6KD94</accession>
<dbReference type="Proteomes" id="UP000198943">
    <property type="component" value="Unassembled WGS sequence"/>
</dbReference>
<protein>
    <submittedName>
        <fullName evidence="4">Thioredoxin reductase (NADPH)</fullName>
    </submittedName>
</protein>
<dbReference type="InterPro" id="IPR036188">
    <property type="entry name" value="FAD/NAD-bd_sf"/>
</dbReference>
<keyword evidence="2" id="KW-0560">Oxidoreductase</keyword>
<dbReference type="GO" id="GO:0016491">
    <property type="term" value="F:oxidoreductase activity"/>
    <property type="evidence" value="ECO:0007669"/>
    <property type="project" value="UniProtKB-KW"/>
</dbReference>
<evidence type="ECO:0000313" key="5">
    <source>
        <dbReference type="Proteomes" id="UP000198943"/>
    </source>
</evidence>
<evidence type="ECO:0000256" key="1">
    <source>
        <dbReference type="ARBA" id="ARBA00022630"/>
    </source>
</evidence>
<name>A0A1G6KD94_9FIRM</name>
<feature type="domain" description="FAD/NAD(P)-binding" evidence="3">
    <location>
        <begin position="1"/>
        <end position="278"/>
    </location>
</feature>
<organism evidence="4 5">
    <name type="scientific">Succiniclasticum ruminis</name>
    <dbReference type="NCBI Taxonomy" id="40841"/>
    <lineage>
        <taxon>Bacteria</taxon>
        <taxon>Bacillati</taxon>
        <taxon>Bacillota</taxon>
        <taxon>Negativicutes</taxon>
        <taxon>Acidaminococcales</taxon>
        <taxon>Acidaminococcaceae</taxon>
        <taxon>Succiniclasticum</taxon>
    </lineage>
</organism>
<dbReference type="PRINTS" id="PR00469">
    <property type="entry name" value="PNDRDTASEII"/>
</dbReference>
<dbReference type="PANTHER" id="PTHR48105">
    <property type="entry name" value="THIOREDOXIN REDUCTASE 1-RELATED-RELATED"/>
    <property type="match status" value="1"/>
</dbReference>
<dbReference type="OrthoDB" id="9806179at2"/>
<gene>
    <name evidence="4" type="ORF">SAMN04487864_104178</name>
</gene>
<dbReference type="EMBL" id="FMYW01000004">
    <property type="protein sequence ID" value="SDC28545.1"/>
    <property type="molecule type" value="Genomic_DNA"/>
</dbReference>
<keyword evidence="5" id="KW-1185">Reference proteome</keyword>
<dbReference type="PRINTS" id="PR00368">
    <property type="entry name" value="FADPNR"/>
</dbReference>
<proteinExistence type="predicted"/>
<dbReference type="InterPro" id="IPR023753">
    <property type="entry name" value="FAD/NAD-binding_dom"/>
</dbReference>
<evidence type="ECO:0000313" key="4">
    <source>
        <dbReference type="EMBL" id="SDC28545.1"/>
    </source>
</evidence>
<dbReference type="Gene3D" id="3.50.50.60">
    <property type="entry name" value="FAD/NAD(P)-binding domain"/>
    <property type="match status" value="2"/>
</dbReference>
<evidence type="ECO:0000259" key="3">
    <source>
        <dbReference type="Pfam" id="PF07992"/>
    </source>
</evidence>